<dbReference type="EMBL" id="BNCJ01000005">
    <property type="protein sequence ID" value="GHF51670.1"/>
    <property type="molecule type" value="Genomic_DNA"/>
</dbReference>
<keyword evidence="1" id="KW-0732">Signal</keyword>
<evidence type="ECO:0000256" key="1">
    <source>
        <dbReference type="SAM" id="SignalP"/>
    </source>
</evidence>
<evidence type="ECO:0000313" key="3">
    <source>
        <dbReference type="Proteomes" id="UP000626220"/>
    </source>
</evidence>
<keyword evidence="3" id="KW-1185">Reference proteome</keyword>
<protein>
    <recommendedName>
        <fullName evidence="4">Dihydroxy-acid dehydratase</fullName>
    </recommendedName>
</protein>
<feature type="signal peptide" evidence="1">
    <location>
        <begin position="1"/>
        <end position="24"/>
    </location>
</feature>
<evidence type="ECO:0008006" key="4">
    <source>
        <dbReference type="Google" id="ProtNLM"/>
    </source>
</evidence>
<reference evidence="2" key="1">
    <citation type="journal article" date="2014" name="Int. J. Syst. Evol. Microbiol.">
        <title>Complete genome sequence of Corynebacterium casei LMG S-19264T (=DSM 44701T), isolated from a smear-ripened cheese.</title>
        <authorList>
            <consortium name="US DOE Joint Genome Institute (JGI-PGF)"/>
            <person name="Walter F."/>
            <person name="Albersmeier A."/>
            <person name="Kalinowski J."/>
            <person name="Ruckert C."/>
        </authorList>
    </citation>
    <scope>NUCLEOTIDE SEQUENCE</scope>
    <source>
        <strain evidence="2">KCTC 42650</strain>
    </source>
</reference>
<feature type="chain" id="PRO_5035216064" description="Dihydroxy-acid dehydratase" evidence="1">
    <location>
        <begin position="25"/>
        <end position="210"/>
    </location>
</feature>
<dbReference type="Proteomes" id="UP000626220">
    <property type="component" value="Unassembled WGS sequence"/>
</dbReference>
<comment type="caution">
    <text evidence="2">The sequence shown here is derived from an EMBL/GenBank/DDBJ whole genome shotgun (WGS) entry which is preliminary data.</text>
</comment>
<dbReference type="PROSITE" id="PS51257">
    <property type="entry name" value="PROKAR_LIPOPROTEIN"/>
    <property type="match status" value="1"/>
</dbReference>
<name>A0A8J3GYI8_9RHOB</name>
<gene>
    <name evidence="2" type="ORF">GCM10017056_24330</name>
</gene>
<dbReference type="AlphaFoldDB" id="A0A8J3GYI8"/>
<organism evidence="2 3">
    <name type="scientific">Seohaeicola zhoushanensis</name>
    <dbReference type="NCBI Taxonomy" id="1569283"/>
    <lineage>
        <taxon>Bacteria</taxon>
        <taxon>Pseudomonadati</taxon>
        <taxon>Pseudomonadota</taxon>
        <taxon>Alphaproteobacteria</taxon>
        <taxon>Rhodobacterales</taxon>
        <taxon>Roseobacteraceae</taxon>
        <taxon>Seohaeicola</taxon>
    </lineage>
</organism>
<evidence type="ECO:0000313" key="2">
    <source>
        <dbReference type="EMBL" id="GHF51670.1"/>
    </source>
</evidence>
<reference evidence="2" key="2">
    <citation type="submission" date="2020-09" db="EMBL/GenBank/DDBJ databases">
        <authorList>
            <person name="Sun Q."/>
            <person name="Kim S."/>
        </authorList>
    </citation>
    <scope>NUCLEOTIDE SEQUENCE</scope>
    <source>
        <strain evidence="2">KCTC 42650</strain>
    </source>
</reference>
<accession>A0A8J3GYI8</accession>
<dbReference type="RefSeq" id="WP_189680356.1">
    <property type="nucleotide sequence ID" value="NZ_BNCJ01000005.1"/>
</dbReference>
<proteinExistence type="predicted"/>
<sequence>MSTWTCRVAALLLAALTLAGCDEATGLPFAGEFGAQSDEDAHARMAQVRLGAGEIVLAAPEGYCFDRRSVRRSGSEGFAMMARCDTLGVRGFFGTQPLAIVTVTTAPWTPGDKLPTTADIARSAGSAKVLDTARGEGLVLARLPDGPKPLEDVSSTHWRGVFLVGRHMVAVGLYAPNGSRALGRDGARLLTGLSARTRSASATLTAGKAQ</sequence>